<reference evidence="7" key="1">
    <citation type="submission" date="2025-08" db="UniProtKB">
        <authorList>
            <consortium name="RefSeq"/>
        </authorList>
    </citation>
    <scope>IDENTIFICATION</scope>
    <source>
        <tissue evidence="7">Whole sample</tissue>
    </source>
</reference>
<evidence type="ECO:0000259" key="5">
    <source>
        <dbReference type="PROSITE" id="PS50222"/>
    </source>
</evidence>
<protein>
    <submittedName>
        <fullName evidence="7">Uncharacterized protein LOC111119177</fullName>
    </submittedName>
</protein>
<dbReference type="Gene3D" id="1.10.238.10">
    <property type="entry name" value="EF-hand"/>
    <property type="match status" value="3"/>
</dbReference>
<feature type="compositionally biased region" description="Polar residues" evidence="3">
    <location>
        <begin position="855"/>
        <end position="864"/>
    </location>
</feature>
<accession>A0A8B8CHV2</accession>
<evidence type="ECO:0000256" key="3">
    <source>
        <dbReference type="SAM" id="MobiDB-lite"/>
    </source>
</evidence>
<dbReference type="SMART" id="SM00027">
    <property type="entry name" value="EH"/>
    <property type="match status" value="3"/>
</dbReference>
<dbReference type="Pfam" id="PF00610">
    <property type="entry name" value="DEP"/>
    <property type="match status" value="1"/>
</dbReference>
<dbReference type="Gene3D" id="1.10.10.10">
    <property type="entry name" value="Winged helix-like DNA-binding domain superfamily/Winged helix DNA-binding domain"/>
    <property type="match status" value="1"/>
</dbReference>
<feature type="domain" description="EH" evidence="4">
    <location>
        <begin position="759"/>
        <end position="853"/>
    </location>
</feature>
<dbReference type="InterPro" id="IPR036390">
    <property type="entry name" value="WH_DNA-bd_sf"/>
</dbReference>
<feature type="region of interest" description="Disordered" evidence="3">
    <location>
        <begin position="1347"/>
        <end position="1554"/>
    </location>
</feature>
<feature type="compositionally biased region" description="Low complexity" evidence="3">
    <location>
        <begin position="1521"/>
        <end position="1532"/>
    </location>
</feature>
<sequence>MAQAAIKDNPITGPYRATKLWNEVICAFRTGVPAVRHRRYMKTYEDCFTASEAIDWLHSYLKSNCNFASEVTRSQTLQLLQKLHRARVIEDVRGVKHNHQEVCDNGRLLRCKIPSPIKILRTPLKNRNDIINTTSVQTGGPIKLDLDIELESRPDIPECHIVAKELSPADTENIWKNVALDKLQQVLHMENLADILDSSLVVGRNILHNCVYVNKSGIVTNIPQKDQLPHWALSAMKCLAHWPQKVDDLPSYPGFERDVFRVVKEYFHGLGEPLMTYEMYEVILNVYIVADGSYQLQANSPTSPDAMTSFESVENLLLDLTNTGSGSVGGGTDLDNSPLCRRRTAPSIDLSPIHPVTDHEKVTNYETAFGPDNRTVTRVYYTNGVAMDYSKEEEAEVFAPIETHFESSEPLQVPKLTECQSYQVNYAHVRPVMRRKSDGRKNGEKKAEAYRRRSYGPSSVGLVSSQSCGDCTVQQSSRSYNGYLSSRTSSQGEEGEHTVSTRTTFPRSKSSASLHTCAHQDFQAQLLAECQREKQQQQVYQSCESLPGRSLSLSDLMHAGTVLKSKLKKCNTATELCGTDRDERIKDALQLVCLLLPPGNRRKLHLLLKLMSRMSDNPQIELDNNQTTRTLVLETFSSCILSCHDESDREDLLIMQIVSFLIDHYNYILSVPVELTTAVNEQLTASTRTQFQKTYPDIYSERFPPHDSKSTEQLDQKLSSKSLRNQKNSQSKVMTSQDPKAALPPKPKLKQPLLIAGSHIGVYESYYKQADPNNTGSIGALDAASFLKKSSLSDTTLSQIWDLSDPSGKGYLEKTGFYVALKLVALAQNNMELSISKLTEMTPAPNLGPVESKSDSPTPASSNVPWIISDAEKTKFDPVYNSLNPINNRLSGDKVKPMLINSKLPIEVLGKIWELSDIDKDGFLDKDEFYVCMHLVYKALEKHPVPQTLPPQLVPPSKRTKTAHVVGGVAVLPGAGARDSPVQRAHSPSVSIQWVVNPVEKMKFDQMFKTADTDMDGLVSGEEIRSIFLQSGLPNTTLAHIWTLSDMNGIGKINNEQFALAMYLVQQKLKGVEPPPALTPEMIPPSMRPKGSTDTTQFGVTDGVNAGPYGHVADSSAIKELDIISKEIEDMKREKLQLEKDSAQTEADIKIGNGEVTMLQKELDAITATLQQLENQKEQAQKCLDELDEKKSNLESNVRDLREKCETEQRSIGELKAQITNREQSVQNQEKELDKLRAELSSLREEESKMEQQVEGGKQQLDLLIKSQNDLQLQISQSRQRVQHLNDQERGIKHSIASYSSSVNSEISSIFSSQVQDDMSTRATFGSPVSTISNFSMGSTLDDFKEDPFKNKDAFGGDSSGGGSDPFQNDDPFKEGGDPFKSSFGSDPFASDDPFKSSDGFESSKPSKPGKEDPFGNGDPFASFGTTDNKLDSLDPFGNSGAGTSSKPSKPDSLFGSDPFAPKSPARPAVGPKSPAPVLPPKQKKNPPPRPAPPKNRPTPSPSQQLGGFDSDPFAGSDPFSGSTGNTTTTSSDDAFANFADFSPSKFDDKGAWS</sequence>
<dbReference type="InterPro" id="IPR011992">
    <property type="entry name" value="EF-hand-dom_pair"/>
</dbReference>
<dbReference type="GO" id="GO:0005509">
    <property type="term" value="F:calcium ion binding"/>
    <property type="evidence" value="ECO:0007669"/>
    <property type="project" value="InterPro"/>
</dbReference>
<dbReference type="OrthoDB" id="524326at2759"/>
<keyword evidence="1" id="KW-0106">Calcium</keyword>
<feature type="compositionally biased region" description="Polar residues" evidence="3">
    <location>
        <begin position="483"/>
        <end position="493"/>
    </location>
</feature>
<dbReference type="InterPro" id="IPR000591">
    <property type="entry name" value="DEP_dom"/>
</dbReference>
<dbReference type="SUPFAM" id="SSF48350">
    <property type="entry name" value="GTPase activation domain, GAP"/>
    <property type="match status" value="1"/>
</dbReference>
<feature type="domain" description="EF-hand" evidence="5">
    <location>
        <begin position="999"/>
        <end position="1034"/>
    </location>
</feature>
<dbReference type="KEGG" id="cvn:111119177"/>
<dbReference type="GO" id="GO:0016197">
    <property type="term" value="P:endosomal transport"/>
    <property type="evidence" value="ECO:0007669"/>
    <property type="project" value="TreeGrafter"/>
</dbReference>
<keyword evidence="2" id="KW-0175">Coiled coil</keyword>
<dbReference type="PROSITE" id="PS50222">
    <property type="entry name" value="EF_HAND_2"/>
    <property type="match status" value="2"/>
</dbReference>
<feature type="region of interest" description="Disordered" evidence="3">
    <location>
        <begin position="701"/>
        <end position="748"/>
    </location>
</feature>
<dbReference type="Proteomes" id="UP000694844">
    <property type="component" value="Chromosome 2"/>
</dbReference>
<dbReference type="SUPFAM" id="SSF57997">
    <property type="entry name" value="Tropomyosin"/>
    <property type="match status" value="1"/>
</dbReference>
<dbReference type="Gene3D" id="1.10.555.10">
    <property type="entry name" value="Rho GTPase activation protein"/>
    <property type="match status" value="1"/>
</dbReference>
<dbReference type="GO" id="GO:0006897">
    <property type="term" value="P:endocytosis"/>
    <property type="evidence" value="ECO:0007669"/>
    <property type="project" value="TreeGrafter"/>
</dbReference>
<feature type="region of interest" description="Disordered" evidence="3">
    <location>
        <begin position="483"/>
        <end position="506"/>
    </location>
</feature>
<dbReference type="InterPro" id="IPR000261">
    <property type="entry name" value="EH_dom"/>
</dbReference>
<gene>
    <name evidence="7" type="primary">LOC111119177</name>
</gene>
<dbReference type="CDD" id="cd00052">
    <property type="entry name" value="EH"/>
    <property type="match status" value="3"/>
</dbReference>
<keyword evidence="6" id="KW-1185">Reference proteome</keyword>
<dbReference type="PROSITE" id="PS50031">
    <property type="entry name" value="EH"/>
    <property type="match status" value="3"/>
</dbReference>
<dbReference type="GO" id="GO:0035556">
    <property type="term" value="P:intracellular signal transduction"/>
    <property type="evidence" value="ECO:0007669"/>
    <property type="project" value="InterPro"/>
</dbReference>
<dbReference type="PROSITE" id="PS00018">
    <property type="entry name" value="EF_HAND_1"/>
    <property type="match status" value="2"/>
</dbReference>
<feature type="compositionally biased region" description="Basic and acidic residues" evidence="3">
    <location>
        <begin position="701"/>
        <end position="715"/>
    </location>
</feature>
<feature type="coiled-coil region" evidence="2">
    <location>
        <begin position="1121"/>
        <end position="1288"/>
    </location>
</feature>
<feature type="domain" description="EH" evidence="4">
    <location>
        <begin position="1000"/>
        <end position="1089"/>
    </location>
</feature>
<dbReference type="PANTHER" id="PTHR11216">
    <property type="entry name" value="EH DOMAIN"/>
    <property type="match status" value="1"/>
</dbReference>
<dbReference type="SUPFAM" id="SSF47473">
    <property type="entry name" value="EF-hand"/>
    <property type="match status" value="3"/>
</dbReference>
<evidence type="ECO:0000256" key="2">
    <source>
        <dbReference type="SAM" id="Coils"/>
    </source>
</evidence>
<evidence type="ECO:0000313" key="6">
    <source>
        <dbReference type="Proteomes" id="UP000694844"/>
    </source>
</evidence>
<dbReference type="GeneID" id="111119177"/>
<feature type="compositionally biased region" description="Polar residues" evidence="3">
    <location>
        <begin position="716"/>
        <end position="738"/>
    </location>
</feature>
<organism evidence="6 7">
    <name type="scientific">Crassostrea virginica</name>
    <name type="common">Eastern oyster</name>
    <dbReference type="NCBI Taxonomy" id="6565"/>
    <lineage>
        <taxon>Eukaryota</taxon>
        <taxon>Metazoa</taxon>
        <taxon>Spiralia</taxon>
        <taxon>Lophotrochozoa</taxon>
        <taxon>Mollusca</taxon>
        <taxon>Bivalvia</taxon>
        <taxon>Autobranchia</taxon>
        <taxon>Pteriomorphia</taxon>
        <taxon>Ostreida</taxon>
        <taxon>Ostreoidea</taxon>
        <taxon>Ostreidae</taxon>
        <taxon>Crassostrea</taxon>
    </lineage>
</organism>
<evidence type="ECO:0000313" key="7">
    <source>
        <dbReference type="RefSeq" id="XP_022314764.1"/>
    </source>
</evidence>
<feature type="region of interest" description="Disordered" evidence="3">
    <location>
        <begin position="844"/>
        <end position="864"/>
    </location>
</feature>
<dbReference type="RefSeq" id="XP_022314764.1">
    <property type="nucleotide sequence ID" value="XM_022459056.1"/>
</dbReference>
<feature type="domain" description="EF-hand" evidence="5">
    <location>
        <begin position="904"/>
        <end position="939"/>
    </location>
</feature>
<dbReference type="SMART" id="SM00054">
    <property type="entry name" value="EFh"/>
    <property type="match status" value="4"/>
</dbReference>
<dbReference type="SMART" id="SM00049">
    <property type="entry name" value="DEP"/>
    <property type="match status" value="1"/>
</dbReference>
<dbReference type="Pfam" id="PF12763">
    <property type="entry name" value="EH"/>
    <property type="match status" value="3"/>
</dbReference>
<dbReference type="InterPro" id="IPR036388">
    <property type="entry name" value="WH-like_DNA-bd_sf"/>
</dbReference>
<dbReference type="PANTHER" id="PTHR11216:SF176">
    <property type="entry name" value="EPIDERMAL GROWTH FACTOR RECEPTOR PATHWAY SUBSTRATE CLONE 15, ISOFORM A"/>
    <property type="match status" value="1"/>
</dbReference>
<dbReference type="InterPro" id="IPR008936">
    <property type="entry name" value="Rho_GTPase_activation_prot"/>
</dbReference>
<name>A0A8B8CHV2_CRAVI</name>
<feature type="compositionally biased region" description="Pro residues" evidence="3">
    <location>
        <begin position="1488"/>
        <end position="1501"/>
    </location>
</feature>
<dbReference type="GO" id="GO:0045296">
    <property type="term" value="F:cadherin binding"/>
    <property type="evidence" value="ECO:0007669"/>
    <property type="project" value="TreeGrafter"/>
</dbReference>
<dbReference type="InterPro" id="IPR002048">
    <property type="entry name" value="EF_hand_dom"/>
</dbReference>
<feature type="domain" description="EH" evidence="4">
    <location>
        <begin position="872"/>
        <end position="960"/>
    </location>
</feature>
<proteinExistence type="predicted"/>
<dbReference type="InterPro" id="IPR018247">
    <property type="entry name" value="EF_Hand_1_Ca_BS"/>
</dbReference>
<dbReference type="GO" id="GO:0030132">
    <property type="term" value="C:clathrin coat of coated pit"/>
    <property type="evidence" value="ECO:0007669"/>
    <property type="project" value="TreeGrafter"/>
</dbReference>
<evidence type="ECO:0000256" key="1">
    <source>
        <dbReference type="ARBA" id="ARBA00022837"/>
    </source>
</evidence>
<dbReference type="Gene3D" id="1.10.287.1490">
    <property type="match status" value="1"/>
</dbReference>
<dbReference type="SUPFAM" id="SSF46785">
    <property type="entry name" value="Winged helix' DNA-binding domain"/>
    <property type="match status" value="1"/>
</dbReference>
<evidence type="ECO:0000259" key="4">
    <source>
        <dbReference type="PROSITE" id="PS50031"/>
    </source>
</evidence>